<reference evidence="2 3" key="1">
    <citation type="journal article" date="2010" name="Vet. Microbiol.">
        <title>Production of haemolysins by strains of the Actinobacillus minor/porcitonsillarum complex.</title>
        <authorList>
            <person name="Arya G."/>
            <person name="Niven D.F."/>
        </authorList>
    </citation>
    <scope>NUCLEOTIDE SEQUENCE [LARGE SCALE GENOMIC DNA]</scope>
    <source>
        <strain evidence="3">strain 202</strain>
    </source>
</reference>
<dbReference type="Gene3D" id="3.30.70.1290">
    <property type="entry name" value="Transposase IS200-like"/>
    <property type="match status" value="1"/>
</dbReference>
<comment type="caution">
    <text evidence="2">The sequence shown here is derived from an EMBL/GenBank/DDBJ whole genome shotgun (WGS) entry which is preliminary data.</text>
</comment>
<dbReference type="SUPFAM" id="SSF143422">
    <property type="entry name" value="Transposase IS200-like"/>
    <property type="match status" value="1"/>
</dbReference>
<evidence type="ECO:0000313" key="3">
    <source>
        <dbReference type="Proteomes" id="UP000003394"/>
    </source>
</evidence>
<dbReference type="Proteomes" id="UP000003394">
    <property type="component" value="Unassembled WGS sequence"/>
</dbReference>
<dbReference type="PANTHER" id="PTHR36966">
    <property type="entry name" value="REP-ASSOCIATED TYROSINE TRANSPOSASE"/>
    <property type="match status" value="1"/>
</dbReference>
<dbReference type="InterPro" id="IPR036515">
    <property type="entry name" value="Transposase_17_sf"/>
</dbReference>
<proteinExistence type="predicted"/>
<keyword evidence="3" id="KW-1185">Reference proteome</keyword>
<gene>
    <name evidence="2" type="ORF">AM202_01235</name>
</gene>
<dbReference type="InterPro" id="IPR052715">
    <property type="entry name" value="RAYT_transposase"/>
</dbReference>
<sequence length="162" mass="19324">MNYPNRKSVRVKWDTYQNGCYFVTVCTKNKIHHFGKIINHEMQPSQIGIELQRIIENTPLVRDDQFIEIPVYTVMPNHFHMIIILNFKTDQHQHYFGAQRKNLSSIIRGIKSKLTSIAIKNSISFQWQSGFYEHIIQSDQAFFTIYDYIQNNVINWSSDRFY</sequence>
<name>A0ABP2GSB3_9PAST</name>
<dbReference type="SMART" id="SM01321">
    <property type="entry name" value="Y1_Tnp"/>
    <property type="match status" value="1"/>
</dbReference>
<dbReference type="RefSeq" id="WP_005820343.1">
    <property type="nucleotide sequence ID" value="NZ_ACFT01000078.1"/>
</dbReference>
<protein>
    <recommendedName>
        <fullName evidence="1">Transposase IS200-like domain-containing protein</fullName>
    </recommendedName>
</protein>
<organism evidence="2 3">
    <name type="scientific">Actinobacillus minor 202</name>
    <dbReference type="NCBI Taxonomy" id="591023"/>
    <lineage>
        <taxon>Bacteria</taxon>
        <taxon>Pseudomonadati</taxon>
        <taxon>Pseudomonadota</taxon>
        <taxon>Gammaproteobacteria</taxon>
        <taxon>Pasteurellales</taxon>
        <taxon>Pasteurellaceae</taxon>
        <taxon>Actinobacillus</taxon>
    </lineage>
</organism>
<dbReference type="EMBL" id="ACFT01000078">
    <property type="protein sequence ID" value="EEV24805.1"/>
    <property type="molecule type" value="Genomic_DNA"/>
</dbReference>
<dbReference type="InterPro" id="IPR002686">
    <property type="entry name" value="Transposase_17"/>
</dbReference>
<dbReference type="PANTHER" id="PTHR36966:SF1">
    <property type="entry name" value="REP-ASSOCIATED TYROSINE TRANSPOSASE"/>
    <property type="match status" value="1"/>
</dbReference>
<evidence type="ECO:0000259" key="1">
    <source>
        <dbReference type="SMART" id="SM01321"/>
    </source>
</evidence>
<feature type="domain" description="Transposase IS200-like" evidence="1">
    <location>
        <begin position="16"/>
        <end position="152"/>
    </location>
</feature>
<evidence type="ECO:0000313" key="2">
    <source>
        <dbReference type="EMBL" id="EEV24805.1"/>
    </source>
</evidence>
<accession>A0ABP2GSB3</accession>